<dbReference type="InterPro" id="IPR022279">
    <property type="entry name" value="Pup_ligase"/>
</dbReference>
<dbReference type="GO" id="GO:0016879">
    <property type="term" value="F:ligase activity, forming carbon-nitrogen bonds"/>
    <property type="evidence" value="ECO:0007669"/>
    <property type="project" value="UniProtKB-UniRule"/>
</dbReference>
<keyword evidence="9" id="KW-1185">Reference proteome</keyword>
<dbReference type="GO" id="GO:0005524">
    <property type="term" value="F:ATP binding"/>
    <property type="evidence" value="ECO:0007669"/>
    <property type="project" value="UniProtKB-KW"/>
</dbReference>
<dbReference type="PANTHER" id="PTHR42307:SF3">
    <property type="entry name" value="PUP--PROTEIN LIGASE"/>
    <property type="match status" value="1"/>
</dbReference>
<organism evidence="8 9">
    <name type="scientific">Arcanobacterium bovis</name>
    <dbReference type="NCBI Taxonomy" id="2529275"/>
    <lineage>
        <taxon>Bacteria</taxon>
        <taxon>Bacillati</taxon>
        <taxon>Actinomycetota</taxon>
        <taxon>Actinomycetes</taxon>
        <taxon>Actinomycetales</taxon>
        <taxon>Actinomycetaceae</taxon>
        <taxon>Arcanobacterium</taxon>
    </lineage>
</organism>
<comment type="caution">
    <text evidence="8">The sequence shown here is derived from an EMBL/GenBank/DDBJ whole genome shotgun (WGS) entry which is preliminary data.</text>
</comment>
<dbReference type="NCBIfam" id="TIGR03686">
    <property type="entry name" value="pupylate_PafA"/>
    <property type="match status" value="1"/>
</dbReference>
<name>A0A4Q9V1H8_9ACTO</name>
<evidence type="ECO:0000256" key="7">
    <source>
        <dbReference type="NCBIfam" id="TIGR03686"/>
    </source>
</evidence>
<keyword evidence="3" id="KW-0547">Nucleotide-binding</keyword>
<dbReference type="EMBL" id="SJDT01000002">
    <property type="protein sequence ID" value="TBW22970.1"/>
    <property type="molecule type" value="Genomic_DNA"/>
</dbReference>
<evidence type="ECO:0000256" key="5">
    <source>
        <dbReference type="ARBA" id="ARBA00022840"/>
    </source>
</evidence>
<dbReference type="Pfam" id="PF03136">
    <property type="entry name" value="Pup_ligase"/>
    <property type="match status" value="1"/>
</dbReference>
<sequence>MKRRIFGVETEYGLMCASLNGGVPPLDPEDAAQRLFAQVLATNRSTNTFLANGARLYLDVGAHPEYASAECDSVHDIVCNDRAGDAIFSTMVDVLNEELIQKSIPGKVHLFKNNVDTQGNSFGCHENYLVRRRRDYRARIESLVPFFVSRQILVGAGFIAKDDAGVRYEISQRAHHMWDAVSSASTRARPMINTRDEPHGDAELYRRMHVIVGDSNISDSTSALKIGMTEAVLNCLEDGVRFRQCELADPMLAIREISQDTSGKALVEQANGTRITALEIQVAIYEQVMAHYESAGWLSTLDPTREYVFDLWKRALEGIERGNTDSLATEIDWIAKKRLLKRYQERLGVGLDDPRIARLDLAWHDITRSGLRASLEASGGLKKLVTEDEVTTAMAIPPQTTRAKLRGDFVAAALDSRRDFMADWTNLRLITADGSATVLLKDPFVNADSRVDALMEELDC</sequence>
<reference evidence="8 9" key="1">
    <citation type="submission" date="2019-02" db="EMBL/GenBank/DDBJ databases">
        <title>Arcanobacterium bovis sp. nov., isolated from the milk of a cow with mastitis.</title>
        <authorList>
            <person name="Sammra O."/>
            <person name="Foster G."/>
            <person name="Hassan A."/>
            <person name="Alssahen M."/>
            <person name="Laemmler C."/>
            <person name="Borowiak M."/>
            <person name="Malorny B."/>
            <person name="Abdulmawjood A."/>
        </authorList>
    </citation>
    <scope>NUCLEOTIDE SEQUENCE [LARGE SCALE GENOMIC DNA]</scope>
    <source>
        <strain evidence="8 9">C605018/01/1</strain>
    </source>
</reference>
<evidence type="ECO:0000256" key="3">
    <source>
        <dbReference type="ARBA" id="ARBA00022741"/>
    </source>
</evidence>
<dbReference type="OrthoDB" id="9760627at2"/>
<dbReference type="Proteomes" id="UP000293036">
    <property type="component" value="Unassembled WGS sequence"/>
</dbReference>
<evidence type="ECO:0000256" key="1">
    <source>
        <dbReference type="ARBA" id="ARBA00022598"/>
    </source>
</evidence>
<dbReference type="PANTHER" id="PTHR42307">
    <property type="entry name" value="PUP DEAMIDASE/DEPUPYLASE"/>
    <property type="match status" value="1"/>
</dbReference>
<evidence type="ECO:0000313" key="8">
    <source>
        <dbReference type="EMBL" id="TBW22970.1"/>
    </source>
</evidence>
<gene>
    <name evidence="8" type="primary">pafA</name>
    <name evidence="8" type="ORF">EZJ44_03525</name>
</gene>
<dbReference type="GO" id="GO:0070490">
    <property type="term" value="P:protein pupylation"/>
    <property type="evidence" value="ECO:0007669"/>
    <property type="project" value="UniProtKB-UniRule"/>
</dbReference>
<keyword evidence="2" id="KW-0479">Metal-binding</keyword>
<dbReference type="InterPro" id="IPR004347">
    <property type="entry name" value="Pup_ligase/deamidase"/>
</dbReference>
<evidence type="ECO:0000256" key="4">
    <source>
        <dbReference type="ARBA" id="ARBA00022786"/>
    </source>
</evidence>
<dbReference type="GO" id="GO:0046872">
    <property type="term" value="F:metal ion binding"/>
    <property type="evidence" value="ECO:0007669"/>
    <property type="project" value="UniProtKB-KW"/>
</dbReference>
<keyword evidence="6" id="KW-0460">Magnesium</keyword>
<dbReference type="AlphaFoldDB" id="A0A4Q9V1H8"/>
<evidence type="ECO:0000313" key="9">
    <source>
        <dbReference type="Proteomes" id="UP000293036"/>
    </source>
</evidence>
<keyword evidence="1 8" id="KW-0436">Ligase</keyword>
<accession>A0A4Q9V1H8</accession>
<keyword evidence="4" id="KW-0833">Ubl conjugation pathway</keyword>
<proteinExistence type="predicted"/>
<evidence type="ECO:0000256" key="2">
    <source>
        <dbReference type="ARBA" id="ARBA00022723"/>
    </source>
</evidence>
<dbReference type="GO" id="GO:0019941">
    <property type="term" value="P:modification-dependent protein catabolic process"/>
    <property type="evidence" value="ECO:0007669"/>
    <property type="project" value="UniProtKB-UniRule"/>
</dbReference>
<dbReference type="GO" id="GO:0010498">
    <property type="term" value="P:proteasomal protein catabolic process"/>
    <property type="evidence" value="ECO:0007669"/>
    <property type="project" value="UniProtKB-UniRule"/>
</dbReference>
<evidence type="ECO:0000256" key="6">
    <source>
        <dbReference type="ARBA" id="ARBA00022842"/>
    </source>
</evidence>
<protein>
    <recommendedName>
        <fullName evidence="7">Pup--protein ligase</fullName>
        <ecNumber evidence="7">6.3.1.19</ecNumber>
    </recommendedName>
</protein>
<keyword evidence="5" id="KW-0067">ATP-binding</keyword>
<dbReference type="EC" id="6.3.1.19" evidence="7"/>
<dbReference type="RefSeq" id="WP_131280153.1">
    <property type="nucleotide sequence ID" value="NZ_JBHSLR010000009.1"/>
</dbReference>